<comment type="caution">
    <text evidence="1">The sequence shown here is derived from an EMBL/GenBank/DDBJ whole genome shotgun (WGS) entry which is preliminary data.</text>
</comment>
<accession>A0A502CHQ4</accession>
<dbReference type="EMBL" id="RCZK01000004">
    <property type="protein sequence ID" value="TPG13185.1"/>
    <property type="molecule type" value="Genomic_DNA"/>
</dbReference>
<dbReference type="AlphaFoldDB" id="A0A502CHQ4"/>
<reference evidence="1 2" key="1">
    <citation type="journal article" date="2019" name="Environ. Microbiol.">
        <title>Species interactions and distinct microbial communities in high Arctic permafrost affected cryosols are associated with the CH4 and CO2 gas fluxes.</title>
        <authorList>
            <person name="Altshuler I."/>
            <person name="Hamel J."/>
            <person name="Turney S."/>
            <person name="Magnuson E."/>
            <person name="Levesque R."/>
            <person name="Greer C."/>
            <person name="Whyte L.G."/>
        </authorList>
    </citation>
    <scope>NUCLEOTIDE SEQUENCE [LARGE SCALE GENOMIC DNA]</scope>
    <source>
        <strain evidence="1 2">S5.1</strain>
    </source>
</reference>
<organism evidence="1 2">
    <name type="scientific">Sphingomonas oligophenolica</name>
    <dbReference type="NCBI Taxonomy" id="301154"/>
    <lineage>
        <taxon>Bacteria</taxon>
        <taxon>Pseudomonadati</taxon>
        <taxon>Pseudomonadota</taxon>
        <taxon>Alphaproteobacteria</taxon>
        <taxon>Sphingomonadales</taxon>
        <taxon>Sphingomonadaceae</taxon>
        <taxon>Sphingomonas</taxon>
    </lineage>
</organism>
<evidence type="ECO:0000313" key="1">
    <source>
        <dbReference type="EMBL" id="TPG13185.1"/>
    </source>
</evidence>
<keyword evidence="2" id="KW-1185">Reference proteome</keyword>
<evidence type="ECO:0000313" key="2">
    <source>
        <dbReference type="Proteomes" id="UP000318413"/>
    </source>
</evidence>
<dbReference type="RefSeq" id="WP_140869924.1">
    <property type="nucleotide sequence ID" value="NZ_RCZK01000004.1"/>
</dbReference>
<gene>
    <name evidence="1" type="ORF">EAH84_07230</name>
</gene>
<evidence type="ECO:0008006" key="3">
    <source>
        <dbReference type="Google" id="ProtNLM"/>
    </source>
</evidence>
<proteinExistence type="predicted"/>
<dbReference type="OrthoDB" id="7478829at2"/>
<name>A0A502CHQ4_9SPHN</name>
<dbReference type="Proteomes" id="UP000318413">
    <property type="component" value="Unassembled WGS sequence"/>
</dbReference>
<protein>
    <recommendedName>
        <fullName evidence="3">MerR family transcriptional regulator</fullName>
    </recommendedName>
</protein>
<sequence>MPVALSQRDVLSIVGGVHHVVDDRQKALKSRLQHFQRLGFPAGINTGKGKPAAYGARQVVDLLVAFELLQVGLWPEVIVGVLRQLGSELPEAVGRVRFGEVRERALDVGMVLEARALSDLTRHYGDDLAIPHTAKIVAMDQVIDRFAESSDEHRRIVLINVSAMLNAAITVATTAVPKKADQLKEAIFYWAHNFEPTDYGD</sequence>